<dbReference type="EMBL" id="JAGPNK010000005">
    <property type="protein sequence ID" value="KAH7320656.1"/>
    <property type="molecule type" value="Genomic_DNA"/>
</dbReference>
<feature type="domain" description="FAD-binding" evidence="7">
    <location>
        <begin position="29"/>
        <end position="367"/>
    </location>
</feature>
<evidence type="ECO:0000256" key="2">
    <source>
        <dbReference type="ARBA" id="ARBA00007992"/>
    </source>
</evidence>
<dbReference type="Pfam" id="PF01494">
    <property type="entry name" value="FAD_binding_3"/>
    <property type="match status" value="1"/>
</dbReference>
<dbReference type="PRINTS" id="PR00420">
    <property type="entry name" value="RNGMNOXGNASE"/>
</dbReference>
<evidence type="ECO:0000313" key="8">
    <source>
        <dbReference type="EMBL" id="KAH7320656.1"/>
    </source>
</evidence>
<dbReference type="InterPro" id="IPR002938">
    <property type="entry name" value="FAD-bd"/>
</dbReference>
<keyword evidence="6" id="KW-0503">Monooxygenase</keyword>
<dbReference type="PANTHER" id="PTHR13789">
    <property type="entry name" value="MONOOXYGENASE"/>
    <property type="match status" value="1"/>
</dbReference>
<dbReference type="InterPro" id="IPR036188">
    <property type="entry name" value="FAD/NAD-bd_sf"/>
</dbReference>
<dbReference type="InterPro" id="IPR050493">
    <property type="entry name" value="FAD-dep_Monooxygenase_BioMet"/>
</dbReference>
<evidence type="ECO:0000256" key="5">
    <source>
        <dbReference type="ARBA" id="ARBA00023002"/>
    </source>
</evidence>
<dbReference type="Gene3D" id="3.50.50.60">
    <property type="entry name" value="FAD/NAD(P)-binding domain"/>
    <property type="match status" value="1"/>
</dbReference>
<keyword evidence="9" id="KW-1185">Reference proteome</keyword>
<organism evidence="8 9">
    <name type="scientific">Stachybotrys elegans</name>
    <dbReference type="NCBI Taxonomy" id="80388"/>
    <lineage>
        <taxon>Eukaryota</taxon>
        <taxon>Fungi</taxon>
        <taxon>Dikarya</taxon>
        <taxon>Ascomycota</taxon>
        <taxon>Pezizomycotina</taxon>
        <taxon>Sordariomycetes</taxon>
        <taxon>Hypocreomycetidae</taxon>
        <taxon>Hypocreales</taxon>
        <taxon>Stachybotryaceae</taxon>
        <taxon>Stachybotrys</taxon>
    </lineage>
</organism>
<dbReference type="AlphaFoldDB" id="A0A8K0SYR7"/>
<name>A0A8K0SYR7_9HYPO</name>
<comment type="cofactor">
    <cofactor evidence="1">
        <name>FAD</name>
        <dbReference type="ChEBI" id="CHEBI:57692"/>
    </cofactor>
</comment>
<evidence type="ECO:0000256" key="4">
    <source>
        <dbReference type="ARBA" id="ARBA00022827"/>
    </source>
</evidence>
<dbReference type="GO" id="GO:0004497">
    <property type="term" value="F:monooxygenase activity"/>
    <property type="evidence" value="ECO:0007669"/>
    <property type="project" value="UniProtKB-KW"/>
</dbReference>
<dbReference type="Proteomes" id="UP000813444">
    <property type="component" value="Unassembled WGS sequence"/>
</dbReference>
<comment type="caution">
    <text evidence="8">The sequence shown here is derived from an EMBL/GenBank/DDBJ whole genome shotgun (WGS) entry which is preliminary data.</text>
</comment>
<evidence type="ECO:0000256" key="3">
    <source>
        <dbReference type="ARBA" id="ARBA00022630"/>
    </source>
</evidence>
<dbReference type="PANTHER" id="PTHR13789:SF315">
    <property type="entry name" value="FAD-DEPENDENT MONOOXYGENASE MDPD"/>
    <property type="match status" value="1"/>
</dbReference>
<evidence type="ECO:0000313" key="9">
    <source>
        <dbReference type="Proteomes" id="UP000813444"/>
    </source>
</evidence>
<accession>A0A8K0SYR7</accession>
<evidence type="ECO:0000256" key="6">
    <source>
        <dbReference type="ARBA" id="ARBA00023033"/>
    </source>
</evidence>
<evidence type="ECO:0000259" key="7">
    <source>
        <dbReference type="Pfam" id="PF01494"/>
    </source>
</evidence>
<proteinExistence type="inferred from homology"/>
<reference evidence="8" key="1">
    <citation type="journal article" date="2021" name="Nat. Commun.">
        <title>Genetic determinants of endophytism in the Arabidopsis root mycobiome.</title>
        <authorList>
            <person name="Mesny F."/>
            <person name="Miyauchi S."/>
            <person name="Thiergart T."/>
            <person name="Pickel B."/>
            <person name="Atanasova L."/>
            <person name="Karlsson M."/>
            <person name="Huettel B."/>
            <person name="Barry K.W."/>
            <person name="Haridas S."/>
            <person name="Chen C."/>
            <person name="Bauer D."/>
            <person name="Andreopoulos W."/>
            <person name="Pangilinan J."/>
            <person name="LaButti K."/>
            <person name="Riley R."/>
            <person name="Lipzen A."/>
            <person name="Clum A."/>
            <person name="Drula E."/>
            <person name="Henrissat B."/>
            <person name="Kohler A."/>
            <person name="Grigoriev I.V."/>
            <person name="Martin F.M."/>
            <person name="Hacquard S."/>
        </authorList>
    </citation>
    <scope>NUCLEOTIDE SEQUENCE</scope>
    <source>
        <strain evidence="8">MPI-CAGE-CH-0235</strain>
    </source>
</reference>
<protein>
    <recommendedName>
        <fullName evidence="7">FAD-binding domain-containing protein</fullName>
    </recommendedName>
</protein>
<dbReference type="GO" id="GO:0071949">
    <property type="term" value="F:FAD binding"/>
    <property type="evidence" value="ECO:0007669"/>
    <property type="project" value="InterPro"/>
</dbReference>
<comment type="similarity">
    <text evidence="2">Belongs to the paxM FAD-dependent monooxygenase family.</text>
</comment>
<gene>
    <name evidence="8" type="ORF">B0I35DRAFT_450412</name>
</gene>
<evidence type="ECO:0000256" key="1">
    <source>
        <dbReference type="ARBA" id="ARBA00001974"/>
    </source>
</evidence>
<dbReference type="SUPFAM" id="SSF51905">
    <property type="entry name" value="FAD/NAD(P)-binding domain"/>
    <property type="match status" value="1"/>
</dbReference>
<dbReference type="OrthoDB" id="16820at2759"/>
<sequence length="489" mass="53764">MTVPEVSQAPNATTTVVDGVHRLQPTGISILIVGGGIAGLTLANEAWRQGHDVRVLERSPELDVIGDTFGILPPALVTLRHFPSLLQEFEATSYDALFSFYSHVGRKLLGVGEAPWNQPGAKHAAEGVRVPWIRSRYGLVAALEGQVRRLGIPIEYGKNVISYAEDGTKAAVQTDEGRVYHGDLVVAADGVGTKSHKHVLGSVARPISSGAAAYRGMIPISRLKDISDDAKKRYLSSDRPEFRVYLAGRMHMNVIITPDFVNYVLTHEDSGSADEAWRSTLPGSAVLKMIDAVPGWDPALKEIIAQTPEKSVVDWKLLWRNPQPQWSSRLGRVLQLGDSAHSFLPTSGNGATQAMEDALSLATCLALGGKDNIVESVKTHVRLRFERVSALQRFGFVNRQTLHNINVEEFEKNPAIVPMKMSRWIWTHDPVQYAHDNFSKALASIVNGAEFENTNLPTGFKYEPWTIEEELAREEQGLGSTLYSTGDWS</sequence>
<keyword evidence="5" id="KW-0560">Oxidoreductase</keyword>
<keyword evidence="3" id="KW-0285">Flavoprotein</keyword>
<keyword evidence="4" id="KW-0274">FAD</keyword>